<dbReference type="InterPro" id="IPR058348">
    <property type="entry name" value="DUF8035"/>
</dbReference>
<proteinExistence type="predicted"/>
<gene>
    <name evidence="3" type="ORF">TSTA_038720</name>
</gene>
<evidence type="ECO:0000259" key="2">
    <source>
        <dbReference type="Pfam" id="PF26118"/>
    </source>
</evidence>
<evidence type="ECO:0000256" key="1">
    <source>
        <dbReference type="SAM" id="MobiDB-lite"/>
    </source>
</evidence>
<dbReference type="Proteomes" id="UP000001745">
    <property type="component" value="Unassembled WGS sequence"/>
</dbReference>
<reference evidence="4" key="1">
    <citation type="journal article" date="2015" name="Genome Announc.">
        <title>Genome sequence of the AIDS-associated pathogen Penicillium marneffei (ATCC18224) and its near taxonomic relative Talaromyces stipitatus (ATCC10500).</title>
        <authorList>
            <person name="Nierman W.C."/>
            <person name="Fedorova-Abrams N.D."/>
            <person name="Andrianopoulos A."/>
        </authorList>
    </citation>
    <scope>NUCLEOTIDE SEQUENCE [LARGE SCALE GENOMIC DNA]</scope>
    <source>
        <strain evidence="4">ATCC 10500 / CBS 375.48 / QM 6759 / NRRL 1006</strain>
    </source>
</reference>
<dbReference type="GeneID" id="8107914"/>
<protein>
    <recommendedName>
        <fullName evidence="2">DUF8035 domain-containing protein</fullName>
    </recommendedName>
</protein>
<sequence>MPTYDEIRSATESLDSGGGRWDTERFTRERDERIYRGPAPAPLRERSRSRPPPPPPEFDRRRPGGFDDRFERRVVEEDRYGLPGRRRERFVEEDDYYAARGSGPLVHRREPSPSFRPPRLVRRQSSLDTFDRLPARRIERVPPPPVRGFRGGPPRRSSPPRFVGRDELYEEIDIAEPDEYGDEEFRHFREREMRRPVREEIVKERIIEKEKPYPRKGKTKMPKRLVHPRAVQQLGYPYIEEDRVIIIQKALSKELIDEIVTLSKEIRRRSETVYRTYRSPSPPPVRERELVERVVIASPSPRRSERLYVERSPSPVRAERLIVEHSPARTERLVVEHSPARTEHLIVERSPSPLRYRSPSRVRTSRYLERPDIIETRPRSVSVNLPQRSSEPVIVERRDDSAGQVVLVERPRRTELDVSEEIRMLEDERRMLQIERRPEHVGSVDIIRDKVIRRSDGETDEIIEVNKNRRAPDSRLIRAMMATLT</sequence>
<feature type="compositionally biased region" description="Low complexity" evidence="1">
    <location>
        <begin position="152"/>
        <end position="162"/>
    </location>
</feature>
<feature type="compositionally biased region" description="Basic and acidic residues" evidence="1">
    <location>
        <begin position="21"/>
        <end position="35"/>
    </location>
</feature>
<dbReference type="RefSeq" id="XP_002481101.1">
    <property type="nucleotide sequence ID" value="XM_002481056.1"/>
</dbReference>
<feature type="region of interest" description="Disordered" evidence="1">
    <location>
        <begin position="139"/>
        <end position="162"/>
    </location>
</feature>
<dbReference type="HOGENOM" id="CLU_053162_0_0_1"/>
<feature type="compositionally biased region" description="Basic and acidic residues" evidence="1">
    <location>
        <begin position="57"/>
        <end position="78"/>
    </location>
</feature>
<organism evidence="3 4">
    <name type="scientific">Talaromyces stipitatus (strain ATCC 10500 / CBS 375.48 / QM 6759 / NRRL 1006)</name>
    <name type="common">Penicillium stipitatum</name>
    <dbReference type="NCBI Taxonomy" id="441959"/>
    <lineage>
        <taxon>Eukaryota</taxon>
        <taxon>Fungi</taxon>
        <taxon>Dikarya</taxon>
        <taxon>Ascomycota</taxon>
        <taxon>Pezizomycotina</taxon>
        <taxon>Eurotiomycetes</taxon>
        <taxon>Eurotiomycetidae</taxon>
        <taxon>Eurotiales</taxon>
        <taxon>Trichocomaceae</taxon>
        <taxon>Talaromyces</taxon>
        <taxon>Talaromyces sect. Talaromyces</taxon>
    </lineage>
</organism>
<accession>B8M3S4</accession>
<dbReference type="EMBL" id="EQ962654">
    <property type="protein sequence ID" value="EED20667.1"/>
    <property type="molecule type" value="Genomic_DNA"/>
</dbReference>
<dbReference type="VEuPathDB" id="FungiDB:TSTA_038720"/>
<dbReference type="OrthoDB" id="5428245at2759"/>
<feature type="region of interest" description="Disordered" evidence="1">
    <location>
        <begin position="1"/>
        <end position="78"/>
    </location>
</feature>
<dbReference type="Pfam" id="PF26118">
    <property type="entry name" value="DUF8035"/>
    <property type="match status" value="1"/>
</dbReference>
<evidence type="ECO:0000313" key="4">
    <source>
        <dbReference type="Proteomes" id="UP000001745"/>
    </source>
</evidence>
<dbReference type="InParanoid" id="B8M3S4"/>
<feature type="domain" description="DUF8035" evidence="2">
    <location>
        <begin position="215"/>
        <end position="269"/>
    </location>
</feature>
<dbReference type="AlphaFoldDB" id="B8M3S4"/>
<dbReference type="STRING" id="441959.B8M3S4"/>
<dbReference type="OMA" id="YREVEVH"/>
<name>B8M3S4_TALSN</name>
<dbReference type="PhylomeDB" id="B8M3S4"/>
<keyword evidence="4" id="KW-1185">Reference proteome</keyword>
<evidence type="ECO:0000313" key="3">
    <source>
        <dbReference type="EMBL" id="EED20667.1"/>
    </source>
</evidence>
<dbReference type="eggNOG" id="ENOG502SSBZ">
    <property type="taxonomic scope" value="Eukaryota"/>
</dbReference>